<organism evidence="10 11">
    <name type="scientific">Cyclotella atomus</name>
    <dbReference type="NCBI Taxonomy" id="382360"/>
    <lineage>
        <taxon>Eukaryota</taxon>
        <taxon>Sar</taxon>
        <taxon>Stramenopiles</taxon>
        <taxon>Ochrophyta</taxon>
        <taxon>Bacillariophyta</taxon>
        <taxon>Coscinodiscophyceae</taxon>
        <taxon>Thalassiosirophycidae</taxon>
        <taxon>Stephanodiscales</taxon>
        <taxon>Stephanodiscaceae</taxon>
        <taxon>Cyclotella</taxon>
    </lineage>
</organism>
<evidence type="ECO:0000256" key="7">
    <source>
        <dbReference type="PIRSR" id="PIRSR601382-2"/>
    </source>
</evidence>
<dbReference type="AlphaFoldDB" id="A0ABD3Q0U3"/>
<evidence type="ECO:0000313" key="11">
    <source>
        <dbReference type="Proteomes" id="UP001530400"/>
    </source>
</evidence>
<feature type="active site" evidence="6">
    <location>
        <position position="387"/>
    </location>
</feature>
<name>A0ABD3Q0U3_9STRA</name>
<evidence type="ECO:0000313" key="10">
    <source>
        <dbReference type="EMBL" id="KAL3793790.1"/>
    </source>
</evidence>
<dbReference type="EMBL" id="JALLPJ020000381">
    <property type="protein sequence ID" value="KAL3793790.1"/>
    <property type="molecule type" value="Genomic_DNA"/>
</dbReference>
<feature type="active site" description="Proton donor" evidence="6">
    <location>
        <position position="253"/>
    </location>
</feature>
<feature type="binding site" evidence="7">
    <location>
        <position position="611"/>
    </location>
    <ligand>
        <name>Ca(2+)</name>
        <dbReference type="ChEBI" id="CHEBI:29108"/>
    </ligand>
</feature>
<dbReference type="InterPro" id="IPR036026">
    <property type="entry name" value="Seven-hairpin_glycosidases"/>
</dbReference>
<dbReference type="PRINTS" id="PR00747">
    <property type="entry name" value="GLYHDRLASE47"/>
</dbReference>
<dbReference type="PANTHER" id="PTHR11742">
    <property type="entry name" value="MANNOSYL-OLIGOSACCHARIDE ALPHA-1,2-MANNOSIDASE-RELATED"/>
    <property type="match status" value="1"/>
</dbReference>
<keyword evidence="5 8" id="KW-1015">Disulfide bond</keyword>
<keyword evidence="4 9" id="KW-0378">Hydrolase</keyword>
<comment type="pathway">
    <text evidence="2">Protein modification; protein glycosylation.</text>
</comment>
<dbReference type="InterPro" id="IPR012341">
    <property type="entry name" value="6hp_glycosidase-like_sf"/>
</dbReference>
<sequence length="623" mass="70327">MLAPGDANYNPHRAVDDVLAEEGVELEDNVGDGAMYAGDVGDHHKGDQQVDLSEKEDMHNHFAEAVRQHIEAEKKSLSEKLHTIKESAAEVMKHGLRGGAGEVKVEAKPVEFDKGESTYYPYMTMPVPEDYDFTKYEPLGGGRFAEYKDGDSPYAITDKLKEQSDELARSRRFHVLKGMKHIWKNYKEKAFGSDELHPISGTTSQNWGGMGTTLVDALDTLWLMGMKDEFYDARDWVRDHLHHSPPGDVSVFETTIRSLGGLLSAYDLSGDKVFLDKAEDLGKRLQKAYNTKSGLPHGSVNLSTGSSHNFGWYGNNFILAEIGTQQIEYRYLSHATGNPEYAKKSDRVFELLEQKMPADGLLGEGFSENSGGISVTKDKVSFGAMGDSTYEYMIKQWLQTGKKEKRFRDMWDRSMDGLHNQLVQKSSPSGLTYLADREHGRLNHKMDHLACFMGGALSIGAYTDPDGLNSPRAQRDLKTAKALTYTCYQMYARSKTGISPEYVQFGGNDFSIPGNAPFYILRPEVVEAFYYLSTLTGDPIYREWGWEVWQSIEKYCRTKYGYGSLKHVDRPDMKPEDRMESFFLAETMKYLYLLFDPDSEIDILNKHVFNTEAHPTKVFSASS</sequence>
<protein>
    <recommendedName>
        <fullName evidence="9">alpha-1,2-Mannosidase</fullName>
        <ecNumber evidence="9">3.2.1.-</ecNumber>
    </recommendedName>
</protein>
<evidence type="ECO:0000256" key="2">
    <source>
        <dbReference type="ARBA" id="ARBA00004922"/>
    </source>
</evidence>
<comment type="caution">
    <text evidence="10">The sequence shown here is derived from an EMBL/GenBank/DDBJ whole genome shotgun (WGS) entry which is preliminary data.</text>
</comment>
<dbReference type="SUPFAM" id="SSF48225">
    <property type="entry name" value="Seven-hairpin glycosidases"/>
    <property type="match status" value="1"/>
</dbReference>
<dbReference type="PANTHER" id="PTHR11742:SF6">
    <property type="entry name" value="MANNOSYL-OLIGOSACCHARIDE ALPHA-1,2-MANNOSIDASE IA-RELATED"/>
    <property type="match status" value="1"/>
</dbReference>
<evidence type="ECO:0000256" key="4">
    <source>
        <dbReference type="ARBA" id="ARBA00022801"/>
    </source>
</evidence>
<dbReference type="GO" id="GO:0016798">
    <property type="term" value="F:hydrolase activity, acting on glycosyl bonds"/>
    <property type="evidence" value="ECO:0007669"/>
    <property type="project" value="UniProtKB-KW"/>
</dbReference>
<evidence type="ECO:0000256" key="9">
    <source>
        <dbReference type="RuleBase" id="RU361193"/>
    </source>
</evidence>
<dbReference type="InterPro" id="IPR050749">
    <property type="entry name" value="Glycosyl_Hydrolase_47"/>
</dbReference>
<dbReference type="Pfam" id="PF01532">
    <property type="entry name" value="Glyco_hydro_47"/>
    <property type="match status" value="1"/>
</dbReference>
<evidence type="ECO:0000256" key="6">
    <source>
        <dbReference type="PIRSR" id="PIRSR601382-1"/>
    </source>
</evidence>
<comment type="cofactor">
    <cofactor evidence="1 7">
        <name>Ca(2+)</name>
        <dbReference type="ChEBI" id="CHEBI:29108"/>
    </cofactor>
</comment>
<dbReference type="Proteomes" id="UP001530400">
    <property type="component" value="Unassembled WGS sequence"/>
</dbReference>
<evidence type="ECO:0000256" key="8">
    <source>
        <dbReference type="PIRSR" id="PIRSR601382-3"/>
    </source>
</evidence>
<proteinExistence type="inferred from homology"/>
<feature type="active site" evidence="6">
    <location>
        <position position="524"/>
    </location>
</feature>
<evidence type="ECO:0000256" key="3">
    <source>
        <dbReference type="ARBA" id="ARBA00007658"/>
    </source>
</evidence>
<evidence type="ECO:0000256" key="5">
    <source>
        <dbReference type="ARBA" id="ARBA00023157"/>
    </source>
</evidence>
<keyword evidence="9" id="KW-0326">Glycosidase</keyword>
<dbReference type="EC" id="3.2.1.-" evidence="9"/>
<keyword evidence="11" id="KW-1185">Reference proteome</keyword>
<dbReference type="InterPro" id="IPR001382">
    <property type="entry name" value="Glyco_hydro_47"/>
</dbReference>
<comment type="similarity">
    <text evidence="3 9">Belongs to the glycosyl hydrolase 47 family.</text>
</comment>
<accession>A0ABD3Q0U3</accession>
<dbReference type="FunFam" id="1.50.10.10:FF:000055">
    <property type="entry name" value="alpha-1,2-Mannosidase"/>
    <property type="match status" value="1"/>
</dbReference>
<keyword evidence="7" id="KW-0106">Calcium</keyword>
<evidence type="ECO:0000256" key="1">
    <source>
        <dbReference type="ARBA" id="ARBA00001913"/>
    </source>
</evidence>
<keyword evidence="7" id="KW-0479">Metal-binding</keyword>
<reference evidence="10 11" key="1">
    <citation type="submission" date="2024-10" db="EMBL/GenBank/DDBJ databases">
        <title>Updated reference genomes for cyclostephanoid diatoms.</title>
        <authorList>
            <person name="Roberts W.R."/>
            <person name="Alverson A.J."/>
        </authorList>
    </citation>
    <scope>NUCLEOTIDE SEQUENCE [LARGE SCALE GENOMIC DNA]</scope>
    <source>
        <strain evidence="10 11">AJA010-31</strain>
    </source>
</reference>
<feature type="active site" description="Proton donor" evidence="6">
    <location>
        <position position="501"/>
    </location>
</feature>
<gene>
    <name evidence="10" type="ORF">ACHAWO_010925</name>
</gene>
<feature type="disulfide bond" evidence="8">
    <location>
        <begin position="451"/>
        <end position="487"/>
    </location>
</feature>
<dbReference type="Gene3D" id="1.50.10.10">
    <property type="match status" value="1"/>
</dbReference>